<evidence type="ECO:0008006" key="3">
    <source>
        <dbReference type="Google" id="ProtNLM"/>
    </source>
</evidence>
<accession>X0WQX1</accession>
<gene>
    <name evidence="2" type="ORF">S01H1_59683</name>
</gene>
<protein>
    <recommendedName>
        <fullName evidence="3">Glycosyltransferase RgtA/B/C/D-like domain-containing protein</fullName>
    </recommendedName>
</protein>
<organism evidence="2">
    <name type="scientific">marine sediment metagenome</name>
    <dbReference type="NCBI Taxonomy" id="412755"/>
    <lineage>
        <taxon>unclassified sequences</taxon>
        <taxon>metagenomes</taxon>
        <taxon>ecological metagenomes</taxon>
    </lineage>
</organism>
<feature type="transmembrane region" description="Helical" evidence="1">
    <location>
        <begin position="62"/>
        <end position="83"/>
    </location>
</feature>
<feature type="transmembrane region" description="Helical" evidence="1">
    <location>
        <begin position="6"/>
        <end position="27"/>
    </location>
</feature>
<reference evidence="2" key="1">
    <citation type="journal article" date="2014" name="Front. Microbiol.">
        <title>High frequency of phylogenetically diverse reductive dehalogenase-homologous genes in deep subseafloor sedimentary metagenomes.</title>
        <authorList>
            <person name="Kawai M."/>
            <person name="Futagami T."/>
            <person name="Toyoda A."/>
            <person name="Takaki Y."/>
            <person name="Nishi S."/>
            <person name="Hori S."/>
            <person name="Arai W."/>
            <person name="Tsubouchi T."/>
            <person name="Morono Y."/>
            <person name="Uchiyama I."/>
            <person name="Ito T."/>
            <person name="Fujiyama A."/>
            <person name="Inagaki F."/>
            <person name="Takami H."/>
        </authorList>
    </citation>
    <scope>NUCLEOTIDE SEQUENCE</scope>
    <source>
        <strain evidence="2">Expedition CK06-06</strain>
    </source>
</reference>
<feature type="non-terminal residue" evidence="2">
    <location>
        <position position="1"/>
    </location>
</feature>
<evidence type="ECO:0000313" key="2">
    <source>
        <dbReference type="EMBL" id="GAG15086.1"/>
    </source>
</evidence>
<comment type="caution">
    <text evidence="2">The sequence shown here is derived from an EMBL/GenBank/DDBJ whole genome shotgun (WGS) entry which is preliminary data.</text>
</comment>
<keyword evidence="1" id="KW-0472">Membrane</keyword>
<keyword evidence="1" id="KW-0812">Transmembrane</keyword>
<sequence length="208" mass="24403">NIRLEAVSEVILLLLWLLLPIALLFIASKIITPMYFDRYVIAASPAFYLLVAKGLSNLKVKWVIYPLLLAIVLLATPNLVNYYTQYQRQQWRETAELVELNTQENDVLLFCPRMRYCPFPYYYQGELDEFAIEQNVEDTEEIAALVNEAISKKERLWLIIRNPPPQRLPTEKYLIERYGDDSVIMERHFTLIRVLLFDLSEVEGEEAQ</sequence>
<keyword evidence="1" id="KW-1133">Transmembrane helix</keyword>
<dbReference type="EMBL" id="BARS01039049">
    <property type="protein sequence ID" value="GAG15086.1"/>
    <property type="molecule type" value="Genomic_DNA"/>
</dbReference>
<dbReference type="AlphaFoldDB" id="X0WQX1"/>
<name>X0WQX1_9ZZZZ</name>
<proteinExistence type="predicted"/>
<evidence type="ECO:0000256" key="1">
    <source>
        <dbReference type="SAM" id="Phobius"/>
    </source>
</evidence>